<dbReference type="GeneID" id="30171526"/>
<evidence type="ECO:0000313" key="2">
    <source>
        <dbReference type="EMBL" id="OCF51091.1"/>
    </source>
</evidence>
<accession>A0A1B9I6H8</accession>
<gene>
    <name evidence="2" type="ORF">I206_03157</name>
    <name evidence="3" type="ORF">I206_102803</name>
</gene>
<reference evidence="3" key="4">
    <citation type="submission" date="2024-02" db="EMBL/GenBank/DDBJ databases">
        <title>Comparative genomics of Cryptococcus and Kwoniella reveals pathogenesis evolution and contrasting modes of karyotype evolution via chromosome fusion or intercentromeric recombination.</title>
        <authorList>
            <person name="Coelho M.A."/>
            <person name="David-Palma M."/>
            <person name="Shea T."/>
            <person name="Bowers K."/>
            <person name="McGinley-Smith S."/>
            <person name="Mohammad A.W."/>
            <person name="Gnirke A."/>
            <person name="Yurkov A.M."/>
            <person name="Nowrousian M."/>
            <person name="Sun S."/>
            <person name="Cuomo C.A."/>
            <person name="Heitman J."/>
        </authorList>
    </citation>
    <scope>NUCLEOTIDE SEQUENCE</scope>
    <source>
        <strain evidence="3">CBS 10737</strain>
    </source>
</reference>
<dbReference type="RefSeq" id="XP_019012310.1">
    <property type="nucleotide sequence ID" value="XM_019154907.1"/>
</dbReference>
<reference evidence="3" key="2">
    <citation type="submission" date="2013-07" db="EMBL/GenBank/DDBJ databases">
        <authorList>
            <consortium name="The Broad Institute Genome Sequencing Platform"/>
            <person name="Cuomo C."/>
            <person name="Litvintseva A."/>
            <person name="Chen Y."/>
            <person name="Heitman J."/>
            <person name="Sun S."/>
            <person name="Springer D."/>
            <person name="Dromer F."/>
            <person name="Young S.K."/>
            <person name="Zeng Q."/>
            <person name="Gargeya S."/>
            <person name="Fitzgerald M."/>
            <person name="Abouelleil A."/>
            <person name="Alvarado L."/>
            <person name="Berlin A.M."/>
            <person name="Chapman S.B."/>
            <person name="Dewar J."/>
            <person name="Goldberg J."/>
            <person name="Griggs A."/>
            <person name="Gujja S."/>
            <person name="Hansen M."/>
            <person name="Howarth C."/>
            <person name="Imamovic A."/>
            <person name="Larimer J."/>
            <person name="McCowan C."/>
            <person name="Murphy C."/>
            <person name="Pearson M."/>
            <person name="Priest M."/>
            <person name="Roberts A."/>
            <person name="Saif S."/>
            <person name="Shea T."/>
            <person name="Sykes S."/>
            <person name="Wortman J."/>
            <person name="Nusbaum C."/>
            <person name="Birren B."/>
        </authorList>
    </citation>
    <scope>NUCLEOTIDE SEQUENCE</scope>
    <source>
        <strain evidence="3">CBS 10737</strain>
    </source>
</reference>
<dbReference type="Proteomes" id="UP000094020">
    <property type="component" value="Chromosome 3"/>
</dbReference>
<name>A0A1B9I6H8_9TREE</name>
<protein>
    <submittedName>
        <fullName evidence="2">Uncharacterized protein</fullName>
    </submittedName>
</protein>
<dbReference type="AlphaFoldDB" id="A0A1B9I6H8"/>
<evidence type="ECO:0000313" key="4">
    <source>
        <dbReference type="Proteomes" id="UP000094020"/>
    </source>
</evidence>
<dbReference type="EMBL" id="CP144521">
    <property type="protein sequence ID" value="WWC68867.1"/>
    <property type="molecule type" value="Genomic_DNA"/>
</dbReference>
<proteinExistence type="predicted"/>
<keyword evidence="4" id="KW-1185">Reference proteome</keyword>
<reference evidence="2" key="1">
    <citation type="submission" date="2013-07" db="EMBL/GenBank/DDBJ databases">
        <title>The Genome Sequence of Cryptococcus pinus CBS10737.</title>
        <authorList>
            <consortium name="The Broad Institute Genome Sequencing Platform"/>
            <person name="Cuomo C."/>
            <person name="Litvintseva A."/>
            <person name="Chen Y."/>
            <person name="Heitman J."/>
            <person name="Sun S."/>
            <person name="Springer D."/>
            <person name="Dromer F."/>
            <person name="Young S.K."/>
            <person name="Zeng Q."/>
            <person name="Gargeya S."/>
            <person name="Fitzgerald M."/>
            <person name="Abouelleil A."/>
            <person name="Alvarado L."/>
            <person name="Berlin A.M."/>
            <person name="Chapman S.B."/>
            <person name="Dewar J."/>
            <person name="Goldberg J."/>
            <person name="Griggs A."/>
            <person name="Gujja S."/>
            <person name="Hansen M."/>
            <person name="Howarth C."/>
            <person name="Imamovic A."/>
            <person name="Larimer J."/>
            <person name="McCowan C."/>
            <person name="Murphy C."/>
            <person name="Pearson M."/>
            <person name="Priest M."/>
            <person name="Roberts A."/>
            <person name="Saif S."/>
            <person name="Shea T."/>
            <person name="Sykes S."/>
            <person name="Wortman J."/>
            <person name="Nusbaum C."/>
            <person name="Birren B."/>
        </authorList>
    </citation>
    <scope>NUCLEOTIDE SEQUENCE [LARGE SCALE GENOMIC DNA]</scope>
    <source>
        <strain evidence="2">CBS 10737</strain>
    </source>
</reference>
<organism evidence="2">
    <name type="scientific">Kwoniella pini CBS 10737</name>
    <dbReference type="NCBI Taxonomy" id="1296096"/>
    <lineage>
        <taxon>Eukaryota</taxon>
        <taxon>Fungi</taxon>
        <taxon>Dikarya</taxon>
        <taxon>Basidiomycota</taxon>
        <taxon>Agaricomycotina</taxon>
        <taxon>Tremellomycetes</taxon>
        <taxon>Tremellales</taxon>
        <taxon>Cryptococcaceae</taxon>
        <taxon>Kwoniella</taxon>
    </lineage>
</organism>
<feature type="region of interest" description="Disordered" evidence="1">
    <location>
        <begin position="43"/>
        <end position="65"/>
    </location>
</feature>
<feature type="compositionally biased region" description="Polar residues" evidence="1">
    <location>
        <begin position="43"/>
        <end position="63"/>
    </location>
</feature>
<sequence length="143" mass="15843">MASLDESFAALSQEIGRLSSLLPDTAEARTALSMVDYLKEKSSVTSNNHPSAGSQTGFQTGFQSKDDMSRKRSMINAAGRVIDFWMGDASFEPGDETLIDEKYVKKAFKSGFSKYGWLELQNGRTLCITLEDPDEKESENPQQ</sequence>
<dbReference type="KEGG" id="kpin:30171526"/>
<reference evidence="2" key="3">
    <citation type="submission" date="2016-07" db="EMBL/GenBank/DDBJ databases">
        <title>Evolution of pathogenesis and genome organization in the Tremellales.</title>
        <authorList>
            <person name="Cuomo C."/>
            <person name="Litvintseva A."/>
            <person name="Heitman J."/>
            <person name="Chen Y."/>
            <person name="Sun S."/>
            <person name="Springer D."/>
            <person name="Dromer F."/>
            <person name="Young S."/>
            <person name="Zeng Q."/>
            <person name="Chapman S."/>
            <person name="Gujja S."/>
            <person name="Saif S."/>
            <person name="Birren B."/>
        </authorList>
    </citation>
    <scope>NUCLEOTIDE SEQUENCE</scope>
    <source>
        <strain evidence="2">CBS 10737</strain>
    </source>
</reference>
<evidence type="ECO:0000313" key="3">
    <source>
        <dbReference type="EMBL" id="WWC68867.1"/>
    </source>
</evidence>
<dbReference type="EMBL" id="KI894009">
    <property type="protein sequence ID" value="OCF51091.1"/>
    <property type="molecule type" value="Genomic_DNA"/>
</dbReference>
<evidence type="ECO:0000256" key="1">
    <source>
        <dbReference type="SAM" id="MobiDB-lite"/>
    </source>
</evidence>